<dbReference type="RefSeq" id="WP_002568167.1">
    <property type="nucleotide sequence ID" value="NZ_CABKUK010000002.1"/>
</dbReference>
<keyword evidence="4" id="KW-0564">Palmitate</keyword>
<dbReference type="Pfam" id="PF01547">
    <property type="entry name" value="SBP_bac_1"/>
    <property type="match status" value="1"/>
</dbReference>
<dbReference type="InterPro" id="IPR050490">
    <property type="entry name" value="Bact_solute-bd_prot1"/>
</dbReference>
<evidence type="ECO:0000256" key="1">
    <source>
        <dbReference type="ARBA" id="ARBA00022475"/>
    </source>
</evidence>
<keyword evidence="1" id="KW-1003">Cell membrane</keyword>
<gene>
    <name evidence="8" type="ORF">DWW02_02725</name>
</gene>
<keyword evidence="2 7" id="KW-0732">Signal</keyword>
<dbReference type="KEGG" id="cbol:CGC65_04235"/>
<evidence type="ECO:0000256" key="4">
    <source>
        <dbReference type="ARBA" id="ARBA00023139"/>
    </source>
</evidence>
<evidence type="ECO:0000256" key="5">
    <source>
        <dbReference type="ARBA" id="ARBA00023288"/>
    </source>
</evidence>
<feature type="region of interest" description="Disordered" evidence="6">
    <location>
        <begin position="21"/>
        <end position="62"/>
    </location>
</feature>
<dbReference type="SUPFAM" id="SSF53850">
    <property type="entry name" value="Periplasmic binding protein-like II"/>
    <property type="match status" value="1"/>
</dbReference>
<evidence type="ECO:0000256" key="6">
    <source>
        <dbReference type="SAM" id="MobiDB-lite"/>
    </source>
</evidence>
<dbReference type="InterPro" id="IPR006059">
    <property type="entry name" value="SBP"/>
</dbReference>
<dbReference type="PROSITE" id="PS51257">
    <property type="entry name" value="PROKAR_LIPOPROTEIN"/>
    <property type="match status" value="1"/>
</dbReference>
<feature type="chain" id="PRO_5044397671" evidence="7">
    <location>
        <begin position="21"/>
        <end position="471"/>
    </location>
</feature>
<keyword evidence="5" id="KW-0449">Lipoprotein</keyword>
<feature type="signal peptide" evidence="7">
    <location>
        <begin position="1"/>
        <end position="20"/>
    </location>
</feature>
<proteinExistence type="predicted"/>
<dbReference type="AlphaFoldDB" id="A0A412ZES1"/>
<reference evidence="8 9" key="1">
    <citation type="submission" date="2018-08" db="EMBL/GenBank/DDBJ databases">
        <title>A genome reference for cultivated species of the human gut microbiota.</title>
        <authorList>
            <person name="Zou Y."/>
            <person name="Xue W."/>
            <person name="Luo G."/>
        </authorList>
    </citation>
    <scope>NUCLEOTIDE SEQUENCE [LARGE SCALE GENOMIC DNA]</scope>
    <source>
        <strain evidence="8 9">AF14-18</strain>
    </source>
</reference>
<dbReference type="Proteomes" id="UP000284543">
    <property type="component" value="Unassembled WGS sequence"/>
</dbReference>
<comment type="caution">
    <text evidence="8">The sequence shown here is derived from an EMBL/GenBank/DDBJ whole genome shotgun (WGS) entry which is preliminary data.</text>
</comment>
<dbReference type="EMBL" id="QRZM01000001">
    <property type="protein sequence ID" value="RGV78664.1"/>
    <property type="molecule type" value="Genomic_DNA"/>
</dbReference>
<evidence type="ECO:0000313" key="8">
    <source>
        <dbReference type="EMBL" id="RGV78664.1"/>
    </source>
</evidence>
<evidence type="ECO:0000313" key="9">
    <source>
        <dbReference type="Proteomes" id="UP000284543"/>
    </source>
</evidence>
<sequence length="471" mass="51468">MRKRPLALLTAAALAAGTLAGCGSSASAPTGAAQKAEASGKESSQAAEGKTEAAGQAGGAAGVDVSGATGEINVWTNLSQSEMNFYVEEFNKRVPGVKVTVTVMPGNEYRTKLQNAFRTGTNAPDVATFEISDFGMYKNTDLLENLSTESYDAEALSKDMIPYVDELSRDNSGNLRGLSYQATPGGFWYKKALAREYLGTDDPEELHEMLKDWDSIIEVGKQVNEKSGGKIGLLDDIETVEQIYCSYKGAPWVDENNHIISDDFLMEQLNLMQRVVDNNVDARADQWSAGWTSGMYSQDMFILIGLPSWALNFCIKPGIPEGEMEKAADTWGYMEAPAPYQNGGTWYGIYSGSKNKEAAYAWVKTMTADKDYLVNGLAGQLGDFPAYIPAIEQCIEEGHTDIVTGDQQYFQSFYDTAMNVKADPMTKYDRQAWTSMTAQMDLLAGGGATPEEACQGFKEDMQRIYPEIVID</sequence>
<dbReference type="PANTHER" id="PTHR43649:SF33">
    <property type="entry name" value="POLYGALACTURONAN_RHAMNOGALACTURONAN-BINDING PROTEIN YTCQ"/>
    <property type="match status" value="1"/>
</dbReference>
<evidence type="ECO:0000256" key="7">
    <source>
        <dbReference type="SAM" id="SignalP"/>
    </source>
</evidence>
<feature type="compositionally biased region" description="Low complexity" evidence="6">
    <location>
        <begin position="45"/>
        <end position="55"/>
    </location>
</feature>
<evidence type="ECO:0000256" key="2">
    <source>
        <dbReference type="ARBA" id="ARBA00022729"/>
    </source>
</evidence>
<evidence type="ECO:0000256" key="3">
    <source>
        <dbReference type="ARBA" id="ARBA00023136"/>
    </source>
</evidence>
<name>A0A412ZES1_9FIRM</name>
<dbReference type="PANTHER" id="PTHR43649">
    <property type="entry name" value="ARABINOSE-BINDING PROTEIN-RELATED"/>
    <property type="match status" value="1"/>
</dbReference>
<organism evidence="8 9">
    <name type="scientific">Enterocloster bolteae</name>
    <dbReference type="NCBI Taxonomy" id="208479"/>
    <lineage>
        <taxon>Bacteria</taxon>
        <taxon>Bacillati</taxon>
        <taxon>Bacillota</taxon>
        <taxon>Clostridia</taxon>
        <taxon>Lachnospirales</taxon>
        <taxon>Lachnospiraceae</taxon>
        <taxon>Enterocloster</taxon>
    </lineage>
</organism>
<keyword evidence="3" id="KW-0472">Membrane</keyword>
<protein>
    <submittedName>
        <fullName evidence="8">Extracellular solute-binding protein</fullName>
    </submittedName>
</protein>
<dbReference type="Gene3D" id="3.40.190.10">
    <property type="entry name" value="Periplasmic binding protein-like II"/>
    <property type="match status" value="1"/>
</dbReference>
<accession>A0A412ZES1</accession>